<feature type="compositionally biased region" description="Low complexity" evidence="1">
    <location>
        <begin position="254"/>
        <end position="289"/>
    </location>
</feature>
<keyword evidence="3" id="KW-1185">Reference proteome</keyword>
<proteinExistence type="predicted"/>
<protein>
    <submittedName>
        <fullName evidence="2">Uncharacterized protein</fullName>
    </submittedName>
</protein>
<reference evidence="3" key="1">
    <citation type="journal article" date="2013" name="Genome Announc.">
        <title>Draft genome sequence of the grapevine dieback fungus Eutypa lata UCR-EL1.</title>
        <authorList>
            <person name="Blanco-Ulate B."/>
            <person name="Rolshausen P.E."/>
            <person name="Cantu D."/>
        </authorList>
    </citation>
    <scope>NUCLEOTIDE SEQUENCE [LARGE SCALE GENOMIC DNA]</scope>
    <source>
        <strain evidence="3">UCR-EL1</strain>
    </source>
</reference>
<gene>
    <name evidence="2" type="ORF">UCREL1_6214</name>
</gene>
<dbReference type="HOGENOM" id="CLU_936992_0_0_1"/>
<evidence type="ECO:0000313" key="3">
    <source>
        <dbReference type="Proteomes" id="UP000012174"/>
    </source>
</evidence>
<organism evidence="2 3">
    <name type="scientific">Eutypa lata (strain UCR-EL1)</name>
    <name type="common">Grapevine dieback disease fungus</name>
    <name type="synonym">Eutypa armeniacae</name>
    <dbReference type="NCBI Taxonomy" id="1287681"/>
    <lineage>
        <taxon>Eukaryota</taxon>
        <taxon>Fungi</taxon>
        <taxon>Dikarya</taxon>
        <taxon>Ascomycota</taxon>
        <taxon>Pezizomycotina</taxon>
        <taxon>Sordariomycetes</taxon>
        <taxon>Xylariomycetidae</taxon>
        <taxon>Xylariales</taxon>
        <taxon>Diatrypaceae</taxon>
        <taxon>Eutypa</taxon>
    </lineage>
</organism>
<evidence type="ECO:0000256" key="1">
    <source>
        <dbReference type="SAM" id="MobiDB-lite"/>
    </source>
</evidence>
<dbReference type="AlphaFoldDB" id="M7SKE1"/>
<feature type="compositionally biased region" description="Pro residues" evidence="1">
    <location>
        <begin position="238"/>
        <end position="253"/>
    </location>
</feature>
<dbReference type="KEGG" id="ela:UCREL1_6214"/>
<sequence>MSITSNNSWKLEKLLSGCADPPPCAVYDMIECAIIIGAADCIKTLQELYPEQAEYLLTKNSGIYLLKMLVRFSRQSDPPQFDEAFRGNLADSVVDTMSLLLEHSNQPIDLEAKMQARIPMVEASIVEVIQDILAEDRVQNPDARLKNFRDFRKRVSVYWTVAEPEIIISTSSRSVTTVSSSASSVVDDGGGGGGGAGAAAVAAVNNNNGNNANSGGPRPIIISHALFRAIRAAHPTHHVPPPPPGSYYPPGPPSSSADSDYDTTTSSDDGADLQSDTDASADSDASSTAGSEDLIDE</sequence>
<feature type="region of interest" description="Disordered" evidence="1">
    <location>
        <begin position="235"/>
        <end position="297"/>
    </location>
</feature>
<accession>M7SKE1</accession>
<name>M7SKE1_EUTLA</name>
<dbReference type="Proteomes" id="UP000012174">
    <property type="component" value="Unassembled WGS sequence"/>
</dbReference>
<dbReference type="EMBL" id="KB706581">
    <property type="protein sequence ID" value="EMR66819.1"/>
    <property type="molecule type" value="Genomic_DNA"/>
</dbReference>
<evidence type="ECO:0000313" key="2">
    <source>
        <dbReference type="EMBL" id="EMR66819.1"/>
    </source>
</evidence>